<dbReference type="InterPro" id="IPR000524">
    <property type="entry name" value="Tscrpt_reg_HTH_GntR"/>
</dbReference>
<accession>A0A2M8J4I1</accession>
<dbReference type="InterPro" id="IPR008920">
    <property type="entry name" value="TF_FadR/GntR_C"/>
</dbReference>
<dbReference type="InterPro" id="IPR036388">
    <property type="entry name" value="WH-like_DNA-bd_sf"/>
</dbReference>
<organism evidence="5 6">
    <name type="scientific">Pseudooceanicola lipolyticus</name>
    <dbReference type="NCBI Taxonomy" id="2029104"/>
    <lineage>
        <taxon>Bacteria</taxon>
        <taxon>Pseudomonadati</taxon>
        <taxon>Pseudomonadota</taxon>
        <taxon>Alphaproteobacteria</taxon>
        <taxon>Rhodobacterales</taxon>
        <taxon>Paracoccaceae</taxon>
        <taxon>Pseudooceanicola</taxon>
    </lineage>
</organism>
<evidence type="ECO:0000256" key="1">
    <source>
        <dbReference type="ARBA" id="ARBA00023015"/>
    </source>
</evidence>
<dbReference type="Pfam" id="PF00392">
    <property type="entry name" value="GntR"/>
    <property type="match status" value="1"/>
</dbReference>
<dbReference type="Pfam" id="PF07729">
    <property type="entry name" value="FCD"/>
    <property type="match status" value="1"/>
</dbReference>
<sequence length="272" mass="30093">MGADWIRRFVHVAFRLDYEHNISYIIITTSFRRLCPNRCFRRRYFLKQTGFSAPPRKSLTDHVEGQLRDALIEGRLEPGTRLVTKELAESLGMSITPVREALVRFVASGVLTAEPASSFRVPVMTVENYVELGAIRKRVETLAAETAAVKISPQEIDALESRVKAYIAAKHTADPHEALRENKALRFSLYTAAGMPILLQTIETLWLRAGPGFNYLFPDPGASRTEHANYAALIAALRARDPASAGEAICQAIDDGTDRVIQALAARQAEAG</sequence>
<dbReference type="PANTHER" id="PTHR43537">
    <property type="entry name" value="TRANSCRIPTIONAL REGULATOR, GNTR FAMILY"/>
    <property type="match status" value="1"/>
</dbReference>
<gene>
    <name evidence="5" type="ORF">CVM52_05430</name>
</gene>
<dbReference type="AlphaFoldDB" id="A0A2M8J4I1"/>
<feature type="domain" description="HTH gntR-type" evidence="4">
    <location>
        <begin position="57"/>
        <end position="124"/>
    </location>
</feature>
<keyword evidence="1" id="KW-0805">Transcription regulation</keyword>
<keyword evidence="3" id="KW-0804">Transcription</keyword>
<reference evidence="5 6" key="1">
    <citation type="journal article" date="2018" name="Int. J. Syst. Evol. Microbiol.">
        <title>Pseudooceanicola lipolyticus sp. nov., a marine alphaproteobacterium, reclassification of Oceanicola flagellatus as Pseudooceanicola flagellatus comb. nov. and emended description of the genus Pseudooceanicola.</title>
        <authorList>
            <person name="Huang M.-M."/>
            <person name="Guo L.-L."/>
            <person name="Wu Y.-H."/>
            <person name="Lai Q.-L."/>
            <person name="Shao Z.-Z."/>
            <person name="Wang C.-S."/>
            <person name="Wu M."/>
            <person name="Xu X.-W."/>
        </authorList>
    </citation>
    <scope>NUCLEOTIDE SEQUENCE [LARGE SCALE GENOMIC DNA]</scope>
    <source>
        <strain evidence="5 6">157</strain>
    </source>
</reference>
<dbReference type="SUPFAM" id="SSF48008">
    <property type="entry name" value="GntR ligand-binding domain-like"/>
    <property type="match status" value="1"/>
</dbReference>
<dbReference type="Gene3D" id="1.20.120.530">
    <property type="entry name" value="GntR ligand-binding domain-like"/>
    <property type="match status" value="1"/>
</dbReference>
<dbReference type="InterPro" id="IPR011711">
    <property type="entry name" value="GntR_C"/>
</dbReference>
<dbReference type="SUPFAM" id="SSF46785">
    <property type="entry name" value="Winged helix' DNA-binding domain"/>
    <property type="match status" value="1"/>
</dbReference>
<dbReference type="OrthoDB" id="9815654at2"/>
<evidence type="ECO:0000259" key="4">
    <source>
        <dbReference type="PROSITE" id="PS50949"/>
    </source>
</evidence>
<dbReference type="InterPro" id="IPR036390">
    <property type="entry name" value="WH_DNA-bd_sf"/>
</dbReference>
<evidence type="ECO:0000313" key="6">
    <source>
        <dbReference type="Proteomes" id="UP000231553"/>
    </source>
</evidence>
<evidence type="ECO:0000256" key="3">
    <source>
        <dbReference type="ARBA" id="ARBA00023163"/>
    </source>
</evidence>
<dbReference type="SMART" id="SM00345">
    <property type="entry name" value="HTH_GNTR"/>
    <property type="match status" value="1"/>
</dbReference>
<dbReference type="EMBL" id="PGTB01000010">
    <property type="protein sequence ID" value="PJE37685.1"/>
    <property type="molecule type" value="Genomic_DNA"/>
</dbReference>
<name>A0A2M8J4I1_9RHOB</name>
<dbReference type="GO" id="GO:0003677">
    <property type="term" value="F:DNA binding"/>
    <property type="evidence" value="ECO:0007669"/>
    <property type="project" value="UniProtKB-KW"/>
</dbReference>
<evidence type="ECO:0000313" key="5">
    <source>
        <dbReference type="EMBL" id="PJE37685.1"/>
    </source>
</evidence>
<dbReference type="PANTHER" id="PTHR43537:SF39">
    <property type="entry name" value="HTH-TYPE TRANSCRIPTIONAL REGULATOR MCBR"/>
    <property type="match status" value="1"/>
</dbReference>
<dbReference type="GO" id="GO:0003700">
    <property type="term" value="F:DNA-binding transcription factor activity"/>
    <property type="evidence" value="ECO:0007669"/>
    <property type="project" value="InterPro"/>
</dbReference>
<proteinExistence type="predicted"/>
<keyword evidence="6" id="KW-1185">Reference proteome</keyword>
<protein>
    <submittedName>
        <fullName evidence="5">GntR family transcriptional regulator</fullName>
    </submittedName>
</protein>
<keyword evidence="2" id="KW-0238">DNA-binding</keyword>
<dbReference type="Proteomes" id="UP000231553">
    <property type="component" value="Unassembled WGS sequence"/>
</dbReference>
<evidence type="ECO:0000256" key="2">
    <source>
        <dbReference type="ARBA" id="ARBA00023125"/>
    </source>
</evidence>
<dbReference type="SMART" id="SM00895">
    <property type="entry name" value="FCD"/>
    <property type="match status" value="1"/>
</dbReference>
<comment type="caution">
    <text evidence="5">The sequence shown here is derived from an EMBL/GenBank/DDBJ whole genome shotgun (WGS) entry which is preliminary data.</text>
</comment>
<dbReference type="Gene3D" id="1.10.10.10">
    <property type="entry name" value="Winged helix-like DNA-binding domain superfamily/Winged helix DNA-binding domain"/>
    <property type="match status" value="1"/>
</dbReference>
<dbReference type="PROSITE" id="PS50949">
    <property type="entry name" value="HTH_GNTR"/>
    <property type="match status" value="1"/>
</dbReference>